<organism evidence="2 3">
    <name type="scientific">Etheostoma spectabile</name>
    <name type="common">orangethroat darter</name>
    <dbReference type="NCBI Taxonomy" id="54343"/>
    <lineage>
        <taxon>Eukaryota</taxon>
        <taxon>Metazoa</taxon>
        <taxon>Chordata</taxon>
        <taxon>Craniata</taxon>
        <taxon>Vertebrata</taxon>
        <taxon>Euteleostomi</taxon>
        <taxon>Actinopterygii</taxon>
        <taxon>Neopterygii</taxon>
        <taxon>Teleostei</taxon>
        <taxon>Neoteleostei</taxon>
        <taxon>Acanthomorphata</taxon>
        <taxon>Eupercaria</taxon>
        <taxon>Perciformes</taxon>
        <taxon>Percoidei</taxon>
        <taxon>Percidae</taxon>
        <taxon>Etheostomatinae</taxon>
        <taxon>Etheostoma</taxon>
    </lineage>
</organism>
<feature type="region of interest" description="Disordered" evidence="1">
    <location>
        <begin position="1"/>
        <end position="127"/>
    </location>
</feature>
<evidence type="ECO:0000313" key="3">
    <source>
        <dbReference type="Proteomes" id="UP000327493"/>
    </source>
</evidence>
<sequence>MFMIIREPSAGGGAAAMSAPQERSAKQPPTPSQVQAAIKKKMEKQKKRTNEQRGSVGEVKTATPQPPRHQKFGQFPQTTAAAAEDRKSLEEELEEMMEGPQGTERQKEEDGEPVDLLPIVDSVFGQV</sequence>
<reference evidence="2 3" key="1">
    <citation type="submission" date="2019-08" db="EMBL/GenBank/DDBJ databases">
        <title>A chromosome-level genome assembly, high-density linkage maps, and genome scans reveal the genomic architecture of hybrid incompatibilities underlying speciation via character displacement in darters (Percidae: Etheostominae).</title>
        <authorList>
            <person name="Moran R.L."/>
            <person name="Catchen J.M."/>
            <person name="Fuller R.C."/>
        </authorList>
    </citation>
    <scope>NUCLEOTIDE SEQUENCE [LARGE SCALE GENOMIC DNA]</scope>
    <source>
        <strain evidence="2">EspeVRDwgs_2016</strain>
        <tissue evidence="2">Muscle</tissue>
    </source>
</reference>
<comment type="caution">
    <text evidence="2">The sequence shown here is derived from an EMBL/GenBank/DDBJ whole genome shotgun (WGS) entry which is preliminary data.</text>
</comment>
<dbReference type="Proteomes" id="UP000327493">
    <property type="component" value="Chromosome 10"/>
</dbReference>
<name>A0A5J5D8K8_9PERO</name>
<dbReference type="EMBL" id="VOFY01000010">
    <property type="protein sequence ID" value="KAA8588905.1"/>
    <property type="molecule type" value="Genomic_DNA"/>
</dbReference>
<dbReference type="AlphaFoldDB" id="A0A5J5D8K8"/>
<accession>A0A5J5D8K8</accession>
<proteinExistence type="predicted"/>
<gene>
    <name evidence="2" type="ORF">FQN60_010250</name>
</gene>
<feature type="compositionally biased region" description="Basic residues" evidence="1">
    <location>
        <begin position="38"/>
        <end position="47"/>
    </location>
</feature>
<keyword evidence="3" id="KW-1185">Reference proteome</keyword>
<evidence type="ECO:0000256" key="1">
    <source>
        <dbReference type="SAM" id="MobiDB-lite"/>
    </source>
</evidence>
<evidence type="ECO:0000313" key="2">
    <source>
        <dbReference type="EMBL" id="KAA8588905.1"/>
    </source>
</evidence>
<protein>
    <submittedName>
        <fullName evidence="2">Uncharacterized protein</fullName>
    </submittedName>
</protein>
<feature type="non-terminal residue" evidence="2">
    <location>
        <position position="127"/>
    </location>
</feature>